<reference evidence="2" key="1">
    <citation type="submission" date="2021-03" db="EMBL/GenBank/DDBJ databases">
        <authorList>
            <person name="Bekaert M."/>
        </authorList>
    </citation>
    <scope>NUCLEOTIDE SEQUENCE</scope>
</reference>
<feature type="compositionally biased region" description="Basic and acidic residues" evidence="1">
    <location>
        <begin position="1"/>
        <end position="10"/>
    </location>
</feature>
<dbReference type="InterPro" id="IPR016024">
    <property type="entry name" value="ARM-type_fold"/>
</dbReference>
<dbReference type="Gene3D" id="1.25.10.10">
    <property type="entry name" value="Leucine-rich Repeat Variant"/>
    <property type="match status" value="2"/>
</dbReference>
<dbReference type="InterPro" id="IPR000225">
    <property type="entry name" value="Armadillo"/>
</dbReference>
<accession>A0A8S3PZ23</accession>
<dbReference type="PANTHER" id="PTHR21356">
    <property type="entry name" value="ARMADILLO REPEAT CONTAINING 2"/>
    <property type="match status" value="1"/>
</dbReference>
<name>A0A8S3PZ23_MYTED</name>
<organism evidence="2 3">
    <name type="scientific">Mytilus edulis</name>
    <name type="common">Blue mussel</name>
    <dbReference type="NCBI Taxonomy" id="6550"/>
    <lineage>
        <taxon>Eukaryota</taxon>
        <taxon>Metazoa</taxon>
        <taxon>Spiralia</taxon>
        <taxon>Lophotrochozoa</taxon>
        <taxon>Mollusca</taxon>
        <taxon>Bivalvia</taxon>
        <taxon>Autobranchia</taxon>
        <taxon>Pteriomorphia</taxon>
        <taxon>Mytilida</taxon>
        <taxon>Mytiloidea</taxon>
        <taxon>Mytilidae</taxon>
        <taxon>Mytilinae</taxon>
        <taxon>Mytilus</taxon>
    </lineage>
</organism>
<dbReference type="OrthoDB" id="247006at2759"/>
<keyword evidence="3" id="KW-1185">Reference proteome</keyword>
<feature type="compositionally biased region" description="Basic and acidic residues" evidence="1">
    <location>
        <begin position="172"/>
        <end position="216"/>
    </location>
</feature>
<evidence type="ECO:0000313" key="2">
    <source>
        <dbReference type="EMBL" id="CAG2189037.1"/>
    </source>
</evidence>
<dbReference type="PANTHER" id="PTHR21356:SF1">
    <property type="entry name" value="ARMADILLO REPEAT-CONTAINING PROTEIN 2"/>
    <property type="match status" value="1"/>
</dbReference>
<dbReference type="SUPFAM" id="SSF48371">
    <property type="entry name" value="ARM repeat"/>
    <property type="match status" value="1"/>
</dbReference>
<sequence>MDQKKNKPERPFYIPPKNVPTPSEIISDAKRSIKNPRSLPTKRPFTPRDERRSLFPTTTCRNPDSRPPSAFSLSSKHFDGPESRPVSGARLIPLDHKPGLISASFPEETPQIVDLDSSESTSSPLPPKPPTDPNKTQRKYTRNSRLYSGNSVEESSKTVKTSSLTDLSKQVKSPDSEPTKRVNSGPKERTPVEGRDETQPLPLEERGEGDGKEMPHRAPSSAAVRSPPRSAGSREESRVGSGGSKRTSSAGSTGRTGSAGKREVEETPEEASFYTDHIAPLLEKMTVSAKIILKTIFKIVDLDDPKVLLRLARLIFCFKVSGNNLTSVCKLVFKVSRNEKNDPQFLRGDILDLLLETVRNTDPVSSSEALIYCVGAIKFMTGNTKIVKELVKKDCIEALANLLIGINKTNRENSKPNDQLGHILVQLTAAMRNLADASSSRERLLNSKGLESLCYVIDTYTADGDLMLNISRIFSKVTLHTDCCMALITQPSAYKSFIHLLNKQQHKADVVVRVCFILGNMTAKNDDARLRLFQENKSMEALLAIMKYYLDRDIKIKSREKEKETSKQDSSKGNDCEDVLIKTVRVVANMSINEMVGPVLASNQQFVELLLNILECKDVQSSEELSLNTVATINNLSFYNTKTSAITDQQMRIIEVLLKMVLADNMEAMVESSRVFGNLTRQKCVRDYLVANKVDQMMITMLDSGNREVVYIACGVLINFMVDDENRSILKKDGGIAKLVEVLRDFAKTDWELASMVCQILWNYSVKITSTNSCFGEQESKDLNDVLLELLDRECAFEDLDEEDEEMKHFFHDTWSEDFCPVATQLLQRMESYSSDLEPIESPSES</sequence>
<dbReference type="InterPro" id="IPR038905">
    <property type="entry name" value="ARMC2"/>
</dbReference>
<feature type="compositionally biased region" description="Low complexity" evidence="1">
    <location>
        <begin position="217"/>
        <end position="231"/>
    </location>
</feature>
<feature type="region of interest" description="Disordered" evidence="1">
    <location>
        <begin position="1"/>
        <end position="271"/>
    </location>
</feature>
<dbReference type="GO" id="GO:0044782">
    <property type="term" value="P:cilium organization"/>
    <property type="evidence" value="ECO:0007669"/>
    <property type="project" value="TreeGrafter"/>
</dbReference>
<comment type="caution">
    <text evidence="2">The sequence shown here is derived from an EMBL/GenBank/DDBJ whole genome shotgun (WGS) entry which is preliminary data.</text>
</comment>
<feature type="compositionally biased region" description="Low complexity" evidence="1">
    <location>
        <begin position="244"/>
        <end position="259"/>
    </location>
</feature>
<dbReference type="EMBL" id="CAJPWZ010000283">
    <property type="protein sequence ID" value="CAG2189037.1"/>
    <property type="molecule type" value="Genomic_DNA"/>
</dbReference>
<dbReference type="SMART" id="SM00185">
    <property type="entry name" value="ARM"/>
    <property type="match status" value="5"/>
</dbReference>
<gene>
    <name evidence="2" type="ORF">MEDL_4387</name>
</gene>
<dbReference type="AlphaFoldDB" id="A0A8S3PZ23"/>
<protein>
    <submittedName>
        <fullName evidence="2">ARMC2</fullName>
    </submittedName>
</protein>
<proteinExistence type="predicted"/>
<dbReference type="Proteomes" id="UP000683360">
    <property type="component" value="Unassembled WGS sequence"/>
</dbReference>
<evidence type="ECO:0000256" key="1">
    <source>
        <dbReference type="SAM" id="MobiDB-lite"/>
    </source>
</evidence>
<feature type="compositionally biased region" description="Polar residues" evidence="1">
    <location>
        <begin position="143"/>
        <end position="171"/>
    </location>
</feature>
<dbReference type="InterPro" id="IPR011989">
    <property type="entry name" value="ARM-like"/>
</dbReference>
<evidence type="ECO:0000313" key="3">
    <source>
        <dbReference type="Proteomes" id="UP000683360"/>
    </source>
</evidence>
<feature type="compositionally biased region" description="Low complexity" evidence="1">
    <location>
        <begin position="114"/>
        <end position="123"/>
    </location>
</feature>